<protein>
    <submittedName>
        <fullName evidence="1">Uncharacterized protein</fullName>
    </submittedName>
</protein>
<evidence type="ECO:0000313" key="1">
    <source>
        <dbReference type="EMBL" id="GAH68216.1"/>
    </source>
</evidence>
<dbReference type="AlphaFoldDB" id="X1HDF3"/>
<sequence>WSKETCYPPNQKDWSNKNPAFGNCAITALIVQDYFGGELLYCKHYHHYWNRLPDGQEIDLTRSQFKEAVTVCADEIKSRVYVLESDSAKQGATLKRYTLLENQVKTLINKKMKNRLNCNGENNNWLYLMSSNASKEYIKDILETLAIPSGSIQHFRYQLRWLDEKLIEMLPSKRIKNGNGLIGTKVVICYLYQERKNKGIWEWNTIYPIRIAKLVDAFKTGESEVDISHFYFQVENYIKYDSHDFNIIIKKIANKKWGKKY</sequence>
<comment type="caution">
    <text evidence="1">The sequence shown here is derived from an EMBL/GenBank/DDBJ whole genome shotgun (WGS) entry which is preliminary data.</text>
</comment>
<gene>
    <name evidence="1" type="ORF">S03H2_50800</name>
</gene>
<dbReference type="EMBL" id="BARU01032188">
    <property type="protein sequence ID" value="GAH68216.1"/>
    <property type="molecule type" value="Genomic_DNA"/>
</dbReference>
<name>X1HDF3_9ZZZZ</name>
<feature type="non-terminal residue" evidence="1">
    <location>
        <position position="1"/>
    </location>
</feature>
<feature type="non-terminal residue" evidence="1">
    <location>
        <position position="261"/>
    </location>
</feature>
<dbReference type="InterPro" id="IPR056238">
    <property type="entry name" value="YunG-like"/>
</dbReference>
<reference evidence="1" key="1">
    <citation type="journal article" date="2014" name="Front. Microbiol.">
        <title>High frequency of phylogenetically diverse reductive dehalogenase-homologous genes in deep subseafloor sedimentary metagenomes.</title>
        <authorList>
            <person name="Kawai M."/>
            <person name="Futagami T."/>
            <person name="Toyoda A."/>
            <person name="Takaki Y."/>
            <person name="Nishi S."/>
            <person name="Hori S."/>
            <person name="Arai W."/>
            <person name="Tsubouchi T."/>
            <person name="Morono Y."/>
            <person name="Uchiyama I."/>
            <person name="Ito T."/>
            <person name="Fujiyama A."/>
            <person name="Inagaki F."/>
            <person name="Takami H."/>
        </authorList>
    </citation>
    <scope>NUCLEOTIDE SEQUENCE</scope>
    <source>
        <strain evidence="1">Expedition CK06-06</strain>
    </source>
</reference>
<dbReference type="Pfam" id="PF24585">
    <property type="entry name" value="YunG"/>
    <property type="match status" value="1"/>
</dbReference>
<accession>X1HDF3</accession>
<proteinExistence type="predicted"/>
<organism evidence="1">
    <name type="scientific">marine sediment metagenome</name>
    <dbReference type="NCBI Taxonomy" id="412755"/>
    <lineage>
        <taxon>unclassified sequences</taxon>
        <taxon>metagenomes</taxon>
        <taxon>ecological metagenomes</taxon>
    </lineage>
</organism>